<comment type="catalytic activity">
    <reaction evidence="7 8">
        <text>L-methionyl-tRNA(fMet) + (6R)-10-formyltetrahydrofolate = N-formyl-L-methionyl-tRNA(fMet) + (6S)-5,6,7,8-tetrahydrofolate + H(+)</text>
        <dbReference type="Rhea" id="RHEA:24380"/>
        <dbReference type="Rhea" id="RHEA-COMP:9952"/>
        <dbReference type="Rhea" id="RHEA-COMP:9953"/>
        <dbReference type="ChEBI" id="CHEBI:15378"/>
        <dbReference type="ChEBI" id="CHEBI:57453"/>
        <dbReference type="ChEBI" id="CHEBI:78530"/>
        <dbReference type="ChEBI" id="CHEBI:78844"/>
        <dbReference type="ChEBI" id="CHEBI:195366"/>
        <dbReference type="EC" id="2.1.2.9"/>
    </reaction>
</comment>
<dbReference type="EMBL" id="MRAE01000014">
    <property type="protein sequence ID" value="OOO66503.1"/>
    <property type="molecule type" value="Genomic_DNA"/>
</dbReference>
<evidence type="ECO:0000313" key="13">
    <source>
        <dbReference type="Proteomes" id="UP000190206"/>
    </source>
</evidence>
<reference evidence="11 13" key="1">
    <citation type="submission" date="2016-12" db="EMBL/GenBank/DDBJ databases">
        <title>Clostridium tepidum sp. nov., a close relative of Clostridium sporogenes and Clostridium botulinum Group I.</title>
        <authorList>
            <person name="Dobritsa A.P."/>
            <person name="Kutumbaka K."/>
            <person name="Werner K."/>
            <person name="Samadpour M."/>
        </authorList>
    </citation>
    <scope>NUCLEOTIDE SEQUENCE [LARGE SCALE GENOMIC DNA]</scope>
    <source>
        <strain evidence="11 13">PE</strain>
    </source>
</reference>
<dbReference type="InterPro" id="IPR036477">
    <property type="entry name" value="Formyl_transf_N_sf"/>
</dbReference>
<evidence type="ECO:0000259" key="9">
    <source>
        <dbReference type="Pfam" id="PF00551"/>
    </source>
</evidence>
<dbReference type="GO" id="GO:0004479">
    <property type="term" value="F:methionyl-tRNA formyltransferase activity"/>
    <property type="evidence" value="ECO:0007669"/>
    <property type="project" value="UniProtKB-UniRule"/>
</dbReference>
<dbReference type="InterPro" id="IPR002376">
    <property type="entry name" value="Formyl_transf_N"/>
</dbReference>
<dbReference type="AlphaFoldDB" id="A0A1S9I895"/>
<keyword evidence="5 8" id="KW-0808">Transferase</keyword>
<dbReference type="InterPro" id="IPR011034">
    <property type="entry name" value="Formyl_transferase-like_C_sf"/>
</dbReference>
<protein>
    <recommendedName>
        <fullName evidence="4 8">Methionyl-tRNA formyltransferase</fullName>
        <ecNumber evidence="3 8">2.1.2.9</ecNumber>
    </recommendedName>
</protein>
<evidence type="ECO:0000256" key="5">
    <source>
        <dbReference type="ARBA" id="ARBA00022679"/>
    </source>
</evidence>
<dbReference type="InterPro" id="IPR001555">
    <property type="entry name" value="GART_AS"/>
</dbReference>
<dbReference type="Pfam" id="PF02911">
    <property type="entry name" value="Formyl_trans_C"/>
    <property type="match status" value="1"/>
</dbReference>
<evidence type="ECO:0000256" key="3">
    <source>
        <dbReference type="ARBA" id="ARBA00012261"/>
    </source>
</evidence>
<dbReference type="PANTHER" id="PTHR11138:SF5">
    <property type="entry name" value="METHIONYL-TRNA FORMYLTRANSFERASE, MITOCHONDRIAL"/>
    <property type="match status" value="1"/>
</dbReference>
<dbReference type="Proteomes" id="UP000190206">
    <property type="component" value="Unassembled WGS sequence"/>
</dbReference>
<evidence type="ECO:0000256" key="8">
    <source>
        <dbReference type="HAMAP-Rule" id="MF_00182"/>
    </source>
</evidence>
<dbReference type="EC" id="2.1.2.9" evidence="3 8"/>
<dbReference type="PROSITE" id="PS00373">
    <property type="entry name" value="GART"/>
    <property type="match status" value="1"/>
</dbReference>
<dbReference type="CDD" id="cd08646">
    <property type="entry name" value="FMT_core_Met-tRNA-FMT_N"/>
    <property type="match status" value="1"/>
</dbReference>
<dbReference type="EMBL" id="MRAD01000001">
    <property type="protein sequence ID" value="OOO63468.1"/>
    <property type="molecule type" value="Genomic_DNA"/>
</dbReference>
<reference evidence="12 14" key="2">
    <citation type="submission" date="2016-12" db="EMBL/GenBank/DDBJ databases">
        <title>Clostridium tepidum sp. nov., a close relative of Clostridium sporogenes and Clostridium botulinum Group I.</title>
        <authorList>
            <person name="Dobritsa A.P."/>
            <person name="Kutumbaka K.K."/>
            <person name="Werner K."/>
            <person name="Wiedmann M."/>
            <person name="Asmus A."/>
            <person name="Samadpour M."/>
        </authorList>
    </citation>
    <scope>NUCLEOTIDE SEQUENCE [LARGE SCALE GENOMIC DNA]</scope>
    <source>
        <strain evidence="12 14">IEH 97212</strain>
    </source>
</reference>
<comment type="caution">
    <text evidence="12">The sequence shown here is derived from an EMBL/GenBank/DDBJ whole genome shotgun (WGS) entry which is preliminary data.</text>
</comment>
<dbReference type="SUPFAM" id="SSF53328">
    <property type="entry name" value="Formyltransferase"/>
    <property type="match status" value="1"/>
</dbReference>
<name>A0A1S9I895_9CLOT</name>
<dbReference type="InterPro" id="IPR041711">
    <property type="entry name" value="Met-tRNA-FMT_N"/>
</dbReference>
<dbReference type="SUPFAM" id="SSF50486">
    <property type="entry name" value="FMT C-terminal domain-like"/>
    <property type="match status" value="1"/>
</dbReference>
<dbReference type="NCBIfam" id="TIGR00460">
    <property type="entry name" value="fmt"/>
    <property type="match status" value="1"/>
</dbReference>
<dbReference type="Pfam" id="PF00551">
    <property type="entry name" value="Formyl_trans_N"/>
    <property type="match status" value="1"/>
</dbReference>
<evidence type="ECO:0000313" key="12">
    <source>
        <dbReference type="EMBL" id="OOO66503.1"/>
    </source>
</evidence>
<dbReference type="InterPro" id="IPR037022">
    <property type="entry name" value="Formyl_trans_C_sf"/>
</dbReference>
<dbReference type="PANTHER" id="PTHR11138">
    <property type="entry name" value="METHIONYL-TRNA FORMYLTRANSFERASE"/>
    <property type="match status" value="1"/>
</dbReference>
<dbReference type="Gene3D" id="3.10.25.10">
    <property type="entry name" value="Formyl transferase, C-terminal domain"/>
    <property type="match status" value="1"/>
</dbReference>
<dbReference type="InterPro" id="IPR005794">
    <property type="entry name" value="Fmt"/>
</dbReference>
<sequence>MARREKFKLKDTSIVFMGTPDFAVPSLKKLIEEFSVKAVFTQPDRPKGRGKKIAMSAVKKVALENNIDIYQPIKLKNDEICIKKLKEIEPDFIIVVAFGQILSKEVLDIPKYGCVNLHASLLPKYRGAAPINWAIIKGEEESGNTTMFMDEGLDTGDILLKNKVKIEENMTAGELHDILMETGAKLLVSTIKGLKEGTIEREKQKSENVIYASMLNKQMAKIDWSKTSKEINLLIRGLNPWPVAYTQYKNEIMKIYSSKILKEISNKNPGTILNVSKEGIKVATGDGVLSIITIQFPGKKPMRVEEYIKGHTIEEGLVLGEC</sequence>
<dbReference type="Proteomes" id="UP000190256">
    <property type="component" value="Unassembled WGS sequence"/>
</dbReference>
<evidence type="ECO:0000313" key="11">
    <source>
        <dbReference type="EMBL" id="OOO63468.1"/>
    </source>
</evidence>
<evidence type="ECO:0000256" key="1">
    <source>
        <dbReference type="ARBA" id="ARBA00002606"/>
    </source>
</evidence>
<comment type="function">
    <text evidence="1 8">Attaches a formyl group to the free amino group of methionyl-tRNA(fMet). The formyl group appears to play a dual role in the initiator identity of N-formylmethionyl-tRNA by promoting its recognition by IF2 and preventing the misappropriation of this tRNA by the elongation apparatus.</text>
</comment>
<evidence type="ECO:0000313" key="14">
    <source>
        <dbReference type="Proteomes" id="UP000190256"/>
    </source>
</evidence>
<evidence type="ECO:0000256" key="2">
    <source>
        <dbReference type="ARBA" id="ARBA00010699"/>
    </source>
</evidence>
<dbReference type="InterPro" id="IPR044135">
    <property type="entry name" value="Met-tRNA-FMT_C"/>
</dbReference>
<dbReference type="STRING" id="1962263.BS637_00130"/>
<dbReference type="FunFam" id="3.40.50.12230:FF:000001">
    <property type="entry name" value="Methionyl-tRNA formyltransferase"/>
    <property type="match status" value="1"/>
</dbReference>
<feature type="domain" description="Formyl transferase N-terminal" evidence="9">
    <location>
        <begin position="15"/>
        <end position="191"/>
    </location>
</feature>
<proteinExistence type="inferred from homology"/>
<dbReference type="GO" id="GO:0005829">
    <property type="term" value="C:cytosol"/>
    <property type="evidence" value="ECO:0007669"/>
    <property type="project" value="TreeGrafter"/>
</dbReference>
<dbReference type="CDD" id="cd08704">
    <property type="entry name" value="Met_tRNA_FMT_C"/>
    <property type="match status" value="1"/>
</dbReference>
<evidence type="ECO:0000259" key="10">
    <source>
        <dbReference type="Pfam" id="PF02911"/>
    </source>
</evidence>
<evidence type="ECO:0000256" key="7">
    <source>
        <dbReference type="ARBA" id="ARBA00048558"/>
    </source>
</evidence>
<gene>
    <name evidence="8" type="primary">fmt</name>
    <name evidence="11" type="ORF">BS637_00130</name>
    <name evidence="12" type="ORF">BS638_07315</name>
</gene>
<evidence type="ECO:0000256" key="4">
    <source>
        <dbReference type="ARBA" id="ARBA00016014"/>
    </source>
</evidence>
<dbReference type="FunFam" id="3.40.50.170:FF:000004">
    <property type="entry name" value="Methionyl-tRNA formyltransferase"/>
    <property type="match status" value="1"/>
</dbReference>
<dbReference type="HAMAP" id="MF_00182">
    <property type="entry name" value="Formyl_trans"/>
    <property type="match status" value="1"/>
</dbReference>
<accession>A0A1S9I895</accession>
<feature type="domain" description="Formyl transferase C-terminal" evidence="10">
    <location>
        <begin position="215"/>
        <end position="311"/>
    </location>
</feature>
<keyword evidence="13" id="KW-1185">Reference proteome</keyword>
<organism evidence="12 14">
    <name type="scientific">Clostridium tepidum</name>
    <dbReference type="NCBI Taxonomy" id="1962263"/>
    <lineage>
        <taxon>Bacteria</taxon>
        <taxon>Bacillati</taxon>
        <taxon>Bacillota</taxon>
        <taxon>Clostridia</taxon>
        <taxon>Eubacteriales</taxon>
        <taxon>Clostridiaceae</taxon>
        <taxon>Clostridium</taxon>
    </lineage>
</organism>
<evidence type="ECO:0000256" key="6">
    <source>
        <dbReference type="ARBA" id="ARBA00022917"/>
    </source>
</evidence>
<comment type="similarity">
    <text evidence="2 8">Belongs to the Fmt family.</text>
</comment>
<keyword evidence="6 8" id="KW-0648">Protein biosynthesis</keyword>
<dbReference type="InterPro" id="IPR005793">
    <property type="entry name" value="Formyl_trans_C"/>
</dbReference>
<dbReference type="Gene3D" id="3.40.50.170">
    <property type="entry name" value="Formyl transferase, N-terminal domain"/>
    <property type="match status" value="1"/>
</dbReference>
<feature type="binding site" evidence="8">
    <location>
        <begin position="120"/>
        <end position="123"/>
    </location>
    <ligand>
        <name>(6S)-5,6,7,8-tetrahydrofolate</name>
        <dbReference type="ChEBI" id="CHEBI:57453"/>
    </ligand>
</feature>